<proteinExistence type="predicted"/>
<name>A0AAV9L7S7_9SOLN</name>
<dbReference type="AlphaFoldDB" id="A0AAV9L7S7"/>
<organism evidence="1 2">
    <name type="scientific">Solanum pinnatisectum</name>
    <name type="common">tansyleaf nightshade</name>
    <dbReference type="NCBI Taxonomy" id="50273"/>
    <lineage>
        <taxon>Eukaryota</taxon>
        <taxon>Viridiplantae</taxon>
        <taxon>Streptophyta</taxon>
        <taxon>Embryophyta</taxon>
        <taxon>Tracheophyta</taxon>
        <taxon>Spermatophyta</taxon>
        <taxon>Magnoliopsida</taxon>
        <taxon>eudicotyledons</taxon>
        <taxon>Gunneridae</taxon>
        <taxon>Pentapetalae</taxon>
        <taxon>asterids</taxon>
        <taxon>lamiids</taxon>
        <taxon>Solanales</taxon>
        <taxon>Solanaceae</taxon>
        <taxon>Solanoideae</taxon>
        <taxon>Solaneae</taxon>
        <taxon>Solanum</taxon>
    </lineage>
</organism>
<protein>
    <submittedName>
        <fullName evidence="1">Uncharacterized protein</fullName>
    </submittedName>
</protein>
<comment type="caution">
    <text evidence="1">The sequence shown here is derived from an EMBL/GenBank/DDBJ whole genome shotgun (WGS) entry which is preliminary data.</text>
</comment>
<reference evidence="1 2" key="1">
    <citation type="submission" date="2023-10" db="EMBL/GenBank/DDBJ databases">
        <title>Genome-Wide Identification Analysis in wild type Solanum Pinnatisectum Reveals Some Genes Defensing Phytophthora Infestans.</title>
        <authorList>
            <person name="Sun C."/>
        </authorList>
    </citation>
    <scope>NUCLEOTIDE SEQUENCE [LARGE SCALE GENOMIC DNA]</scope>
    <source>
        <strain evidence="1">LQN</strain>
        <tissue evidence="1">Leaf</tissue>
    </source>
</reference>
<sequence length="266" mass="29585">MVSENHIEGEKFQGDLCDHLNAKRTDLNMLEIGEKDNEETVKDLDVKAKNSGFQDQNLVCKNFGQRLGKAICNSVDRGRVEEQLFVHSNQQNNQFKDAQFAQKINEIKDNEIAAENSSMRQSDKHTPGELHDDIQAIKSDAQLENLEKTLVQADPDSNIQLVSTPIGVCSIRTKKDDNVMSPIVAKAIQETINPPMVTLSISAHEVPSQKLDSPDEHQAEFGQLISSTGNDIILAKGMSPLSQANFTNELFISKEKQQGEMNTTPR</sequence>
<dbReference type="EMBL" id="JAWPEI010000007">
    <property type="protein sequence ID" value="KAK4720900.1"/>
    <property type="molecule type" value="Genomic_DNA"/>
</dbReference>
<gene>
    <name evidence="1" type="ORF">R3W88_011133</name>
</gene>
<evidence type="ECO:0000313" key="2">
    <source>
        <dbReference type="Proteomes" id="UP001311915"/>
    </source>
</evidence>
<dbReference type="Proteomes" id="UP001311915">
    <property type="component" value="Unassembled WGS sequence"/>
</dbReference>
<accession>A0AAV9L7S7</accession>
<keyword evidence="2" id="KW-1185">Reference proteome</keyword>
<evidence type="ECO:0000313" key="1">
    <source>
        <dbReference type="EMBL" id="KAK4720900.1"/>
    </source>
</evidence>